<dbReference type="AlphaFoldDB" id="A0A2U3EI98"/>
<comment type="caution">
    <text evidence="2">The sequence shown here is derived from an EMBL/GenBank/DDBJ whole genome shotgun (WGS) entry which is preliminary data.</text>
</comment>
<sequence length="214" mass="23004">MPFHTLRTAGPRNRSEPASGIPSGFSSSRGRIASPDSIVPARHTTDSVQAASPPSRLQLQRHLHPSILDTEPSNTPLVVPRDHDQQLGLCELDAMHLRGACDNRTIATDTEDTMRPIQIASSTHQATGTLSGGVAVAAMPFWPATQEGAGPQRTAPIDMLLQSRPVFFDKTKKWERSATLPAQPKMPAHPSHPNEAVLHHDGCRQDASGPSETG</sequence>
<reference evidence="2 3" key="1">
    <citation type="journal article" date="2016" name="Front. Microbiol.">
        <title>Genome and transcriptome sequences reveal the specific parasitism of the nematophagous Purpureocillium lilacinum 36-1.</title>
        <authorList>
            <person name="Xie J."/>
            <person name="Li S."/>
            <person name="Mo C."/>
            <person name="Xiao X."/>
            <person name="Peng D."/>
            <person name="Wang G."/>
            <person name="Xiao Y."/>
        </authorList>
    </citation>
    <scope>NUCLEOTIDE SEQUENCE [LARGE SCALE GENOMIC DNA]</scope>
    <source>
        <strain evidence="2 3">36-1</strain>
    </source>
</reference>
<feature type="compositionally biased region" description="Polar residues" evidence="1">
    <location>
        <begin position="46"/>
        <end position="55"/>
    </location>
</feature>
<name>A0A2U3EI98_PURLI</name>
<proteinExistence type="predicted"/>
<organism evidence="2 3">
    <name type="scientific">Purpureocillium lilacinum</name>
    <name type="common">Paecilomyces lilacinus</name>
    <dbReference type="NCBI Taxonomy" id="33203"/>
    <lineage>
        <taxon>Eukaryota</taxon>
        <taxon>Fungi</taxon>
        <taxon>Dikarya</taxon>
        <taxon>Ascomycota</taxon>
        <taxon>Pezizomycotina</taxon>
        <taxon>Sordariomycetes</taxon>
        <taxon>Hypocreomycetidae</taxon>
        <taxon>Hypocreales</taxon>
        <taxon>Ophiocordycipitaceae</taxon>
        <taxon>Purpureocillium</taxon>
    </lineage>
</organism>
<accession>A0A2U3EI98</accession>
<evidence type="ECO:0000256" key="1">
    <source>
        <dbReference type="SAM" id="MobiDB-lite"/>
    </source>
</evidence>
<evidence type="ECO:0000313" key="3">
    <source>
        <dbReference type="Proteomes" id="UP000245956"/>
    </source>
</evidence>
<evidence type="ECO:0000313" key="2">
    <source>
        <dbReference type="EMBL" id="PWI74226.1"/>
    </source>
</evidence>
<gene>
    <name evidence="2" type="ORF">PCL_07540</name>
</gene>
<feature type="region of interest" description="Disordered" evidence="1">
    <location>
        <begin position="180"/>
        <end position="214"/>
    </location>
</feature>
<dbReference type="EMBL" id="LCWV01000003">
    <property type="protein sequence ID" value="PWI74226.1"/>
    <property type="molecule type" value="Genomic_DNA"/>
</dbReference>
<protein>
    <submittedName>
        <fullName evidence="2">Uncharacterized protein</fullName>
    </submittedName>
</protein>
<dbReference type="Proteomes" id="UP000245956">
    <property type="component" value="Unassembled WGS sequence"/>
</dbReference>
<feature type="region of interest" description="Disordered" evidence="1">
    <location>
        <begin position="1"/>
        <end position="55"/>
    </location>
</feature>